<dbReference type="Pfam" id="PF00174">
    <property type="entry name" value="Oxidored_molyb"/>
    <property type="match status" value="1"/>
</dbReference>
<feature type="binding site" evidence="5">
    <location>
        <begin position="78"/>
        <end position="79"/>
    </location>
    <ligand>
        <name>Mo-molybdopterin</name>
        <dbReference type="ChEBI" id="CHEBI:71302"/>
    </ligand>
</feature>
<dbReference type="EMBL" id="LUUJ01000077">
    <property type="protein sequence ID" value="OAI16188.1"/>
    <property type="molecule type" value="Genomic_DNA"/>
</dbReference>
<dbReference type="GO" id="GO:0030091">
    <property type="term" value="P:protein repair"/>
    <property type="evidence" value="ECO:0007669"/>
    <property type="project" value="UniProtKB-UniRule"/>
</dbReference>
<comment type="catalytic activity">
    <reaction evidence="5">
        <text>L-methionyl-[protein] + a quinone + H2O = L-methionyl-(R)-S-oxide-[protein] + a quinol</text>
        <dbReference type="Rhea" id="RHEA:51296"/>
        <dbReference type="Rhea" id="RHEA-COMP:12313"/>
        <dbReference type="Rhea" id="RHEA-COMP:12314"/>
        <dbReference type="ChEBI" id="CHEBI:15377"/>
        <dbReference type="ChEBI" id="CHEBI:16044"/>
        <dbReference type="ChEBI" id="CHEBI:24646"/>
        <dbReference type="ChEBI" id="CHEBI:45764"/>
        <dbReference type="ChEBI" id="CHEBI:132124"/>
    </reaction>
</comment>
<feature type="binding site" evidence="5">
    <location>
        <begin position="233"/>
        <end position="235"/>
    </location>
    <ligand>
        <name>Mo-molybdopterin</name>
        <dbReference type="ChEBI" id="CHEBI:71302"/>
    </ligand>
</feature>
<dbReference type="SUPFAM" id="SSF56524">
    <property type="entry name" value="Oxidoreductase molybdopterin-binding domain"/>
    <property type="match status" value="1"/>
</dbReference>
<proteinExistence type="inferred from homology"/>
<dbReference type="InterPro" id="IPR022867">
    <property type="entry name" value="MsrP"/>
</dbReference>
<feature type="binding site" evidence="5">
    <location>
        <position position="217"/>
    </location>
    <ligand>
        <name>Mo-molybdopterin</name>
        <dbReference type="ChEBI" id="CHEBI:71302"/>
    </ligand>
</feature>
<dbReference type="PANTHER" id="PTHR43032">
    <property type="entry name" value="PROTEIN-METHIONINE-SULFOXIDE REDUCTASE"/>
    <property type="match status" value="1"/>
</dbReference>
<organism evidence="7 8">
    <name type="scientific">Methylomonas koyamae</name>
    <dbReference type="NCBI Taxonomy" id="702114"/>
    <lineage>
        <taxon>Bacteria</taxon>
        <taxon>Pseudomonadati</taxon>
        <taxon>Pseudomonadota</taxon>
        <taxon>Gammaproteobacteria</taxon>
        <taxon>Methylococcales</taxon>
        <taxon>Methylococcaceae</taxon>
        <taxon>Methylomonas</taxon>
    </lineage>
</organism>
<comment type="subunit">
    <text evidence="5">Heterodimer of a catalytic subunit (MsrP) and a heme-binding subunit (MsrQ).</text>
</comment>
<feature type="domain" description="Oxidoreductase molybdopterin-binding" evidence="6">
    <location>
        <begin position="94"/>
        <end position="251"/>
    </location>
</feature>
<dbReference type="GO" id="GO:0043546">
    <property type="term" value="F:molybdopterin cofactor binding"/>
    <property type="evidence" value="ECO:0007669"/>
    <property type="project" value="UniProtKB-UniRule"/>
</dbReference>
<comment type="function">
    <text evidence="5">Part of the MsrPQ system that repairs oxidized periplasmic proteins containing methionine sulfoxide residues (Met-O), using respiratory chain electrons. Thus protects these proteins from oxidative-stress damage caused by reactive species of oxygen and chlorine generated by the host defense mechanisms. MsrPQ is essential for the maintenance of envelope integrity under bleach stress, rescuing a wide series of structurally unrelated periplasmic proteins from methionine oxidation. The catalytic subunit MsrP is non-stereospecific, being able to reduce both (R-) and (S-) diastereoisomers of methionine sulfoxide.</text>
</comment>
<evidence type="ECO:0000259" key="6">
    <source>
        <dbReference type="Pfam" id="PF00174"/>
    </source>
</evidence>
<evidence type="ECO:0000256" key="3">
    <source>
        <dbReference type="ARBA" id="ARBA00022729"/>
    </source>
</evidence>
<dbReference type="RefSeq" id="WP_064040511.1">
    <property type="nucleotide sequence ID" value="NZ_LUUJ01000077.1"/>
</dbReference>
<reference evidence="7 8" key="1">
    <citation type="submission" date="2016-03" db="EMBL/GenBank/DDBJ databases">
        <authorList>
            <person name="Ploux O."/>
        </authorList>
    </citation>
    <scope>NUCLEOTIDE SEQUENCE [LARGE SCALE GENOMIC DNA]</scope>
    <source>
        <strain evidence="7 8">R-45378</strain>
    </source>
</reference>
<dbReference type="PANTHER" id="PTHR43032:SF3">
    <property type="entry name" value="PROTEIN-METHIONINE-SULFOXIDE REDUCTASE CATALYTIC SUBUNIT MSRP"/>
    <property type="match status" value="1"/>
</dbReference>
<dbReference type="InterPro" id="IPR036374">
    <property type="entry name" value="OxRdtase_Mopterin-bd_sf"/>
</dbReference>
<evidence type="ECO:0000256" key="2">
    <source>
        <dbReference type="ARBA" id="ARBA00022723"/>
    </source>
</evidence>
<keyword evidence="2 5" id="KW-0479">Metal-binding</keyword>
<comment type="similarity">
    <text evidence="5">Belongs to the MsrP family.</text>
</comment>
<keyword evidence="1 5" id="KW-0500">Molybdenum</keyword>
<evidence type="ECO:0000313" key="8">
    <source>
        <dbReference type="Proteomes" id="UP000077857"/>
    </source>
</evidence>
<dbReference type="AlphaFoldDB" id="A0A177NDQ0"/>
<evidence type="ECO:0000256" key="1">
    <source>
        <dbReference type="ARBA" id="ARBA00022505"/>
    </source>
</evidence>
<name>A0A177NDQ0_9GAMM</name>
<comment type="cofactor">
    <cofactor evidence="5">
        <name>Mo-molybdopterin</name>
        <dbReference type="ChEBI" id="CHEBI:71302"/>
    </cofactor>
    <text evidence="5">Binds 1 Mo-molybdopterin (Mo-MPT) cofactor per subunit.</text>
</comment>
<feature type="binding site" evidence="5">
    <location>
        <position position="168"/>
    </location>
    <ligand>
        <name>Mo-molybdopterin</name>
        <dbReference type="ChEBI" id="CHEBI:71302"/>
    </ligand>
</feature>
<dbReference type="HAMAP" id="MF_01206">
    <property type="entry name" value="MsrP"/>
    <property type="match status" value="1"/>
</dbReference>
<keyword evidence="4 5" id="KW-0560">Oxidoreductase</keyword>
<dbReference type="GO" id="GO:0016672">
    <property type="term" value="F:oxidoreductase activity, acting on a sulfur group of donors, quinone or similar compound as acceptor"/>
    <property type="evidence" value="ECO:0007669"/>
    <property type="project" value="UniProtKB-UniRule"/>
</dbReference>
<keyword evidence="3 5" id="KW-0732">Signal</keyword>
<evidence type="ECO:0000256" key="4">
    <source>
        <dbReference type="ARBA" id="ARBA00023002"/>
    </source>
</evidence>
<dbReference type="GO" id="GO:0046872">
    <property type="term" value="F:metal ion binding"/>
    <property type="evidence" value="ECO:0007669"/>
    <property type="project" value="UniProtKB-KW"/>
</dbReference>
<dbReference type="Gene3D" id="3.90.420.10">
    <property type="entry name" value="Oxidoreductase, molybdopterin-binding domain"/>
    <property type="match status" value="1"/>
</dbReference>
<dbReference type="Proteomes" id="UP000077857">
    <property type="component" value="Unassembled WGS sequence"/>
</dbReference>
<evidence type="ECO:0000256" key="5">
    <source>
        <dbReference type="HAMAP-Rule" id="MF_01206"/>
    </source>
</evidence>
<accession>A0A177NDQ0</accession>
<sequence>MLIKTYKQIPSNEITDPAVFRQRRTLLKAMAALAIGAAGSDTVAARSRTWPDLQTGNPPAPDLQPTPAELVGNYTNYYEFAFNKEDATRLAQRLRIDAWSVTIGGEVENPAGYHLEDLLQRCPLREYLYRFRCVEGWSMVVPWVGFALSDLLKLAQPLSSAKFVKFTSASQPEAMPRLRQQAMLAWPYQEGLRIDEAGHPLTILAVGAYGETLPKQNGAPLRLVVPWKYGFKSAKAIIAIELCRQPPLTSWNRYAPDEYGFYANVNPAVPHPRWSQASERPLGSDFFTPRRPTELFNGYGEQVAGLYSGMNLRHFF</sequence>
<dbReference type="EC" id="1.8.5.-" evidence="5"/>
<gene>
    <name evidence="5" type="primary">msrP</name>
    <name evidence="7" type="ORF">A1507_12315</name>
</gene>
<comment type="caution">
    <text evidence="5">Lacks conserved residue(s) required for the propagation of feature annotation.</text>
</comment>
<feature type="binding site" evidence="5">
    <location>
        <position position="133"/>
    </location>
    <ligand>
        <name>Mo-molybdopterin</name>
        <dbReference type="ChEBI" id="CHEBI:71302"/>
    </ligand>
    <ligandPart>
        <name>Mo</name>
        <dbReference type="ChEBI" id="CHEBI:28685"/>
    </ligandPart>
</feature>
<dbReference type="NCBIfam" id="NF003767">
    <property type="entry name" value="PRK05363.1"/>
    <property type="match status" value="1"/>
</dbReference>
<feature type="binding site" evidence="5">
    <location>
        <position position="222"/>
    </location>
    <ligand>
        <name>Mo-molybdopterin</name>
        <dbReference type="ChEBI" id="CHEBI:71302"/>
    </ligand>
</feature>
<protein>
    <recommendedName>
        <fullName evidence="5">Protein-methionine-sulfoxide reductase catalytic subunit MsrP</fullName>
        <ecNumber evidence="5">1.8.5.-</ecNumber>
    </recommendedName>
</protein>
<comment type="catalytic activity">
    <reaction evidence="5">
        <text>L-methionyl-[protein] + a quinone + H2O = L-methionyl-(S)-S-oxide-[protein] + a quinol</text>
        <dbReference type="Rhea" id="RHEA:51292"/>
        <dbReference type="Rhea" id="RHEA-COMP:12313"/>
        <dbReference type="Rhea" id="RHEA-COMP:12315"/>
        <dbReference type="ChEBI" id="CHEBI:15377"/>
        <dbReference type="ChEBI" id="CHEBI:16044"/>
        <dbReference type="ChEBI" id="CHEBI:24646"/>
        <dbReference type="ChEBI" id="CHEBI:44120"/>
        <dbReference type="ChEBI" id="CHEBI:132124"/>
    </reaction>
</comment>
<comment type="caution">
    <text evidence="7">The sequence shown here is derived from an EMBL/GenBank/DDBJ whole genome shotgun (WGS) entry which is preliminary data.</text>
</comment>
<dbReference type="OrthoDB" id="9795587at2"/>
<dbReference type="InterPro" id="IPR000572">
    <property type="entry name" value="OxRdtase_Mopterin-bd_dom"/>
</dbReference>
<evidence type="ECO:0000313" key="7">
    <source>
        <dbReference type="EMBL" id="OAI16188.1"/>
    </source>
</evidence>